<protein>
    <recommendedName>
        <fullName evidence="12">UDP-N-acetylglucosamine 1-carboxyvinyltransferase</fullName>
        <ecNumber evidence="11">2.5.1.7</ecNumber>
    </recommendedName>
    <alternativeName>
        <fullName evidence="13">Enoylpyruvate transferase</fullName>
    </alternativeName>
    <alternativeName>
        <fullName evidence="14">UDP-N-acetylglucosamine enolpyruvyl transferase</fullName>
    </alternativeName>
</protein>
<evidence type="ECO:0000256" key="5">
    <source>
        <dbReference type="ARBA" id="ARBA00022679"/>
    </source>
</evidence>
<feature type="domain" description="Enolpyruvate transferase" evidence="16">
    <location>
        <begin position="2"/>
        <end position="96"/>
    </location>
</feature>
<proteinExistence type="inferred from homology"/>
<evidence type="ECO:0000256" key="12">
    <source>
        <dbReference type="ARBA" id="ARBA00039754"/>
    </source>
</evidence>
<gene>
    <name evidence="17" type="primary">murA_24</name>
    <name evidence="17" type="ORF">SDC9_162301</name>
</gene>
<evidence type="ECO:0000256" key="10">
    <source>
        <dbReference type="ARBA" id="ARBA00038367"/>
    </source>
</evidence>
<dbReference type="InterPro" id="IPR036968">
    <property type="entry name" value="Enolpyruvate_Tfrase_sf"/>
</dbReference>
<dbReference type="PANTHER" id="PTHR43783:SF1">
    <property type="entry name" value="UDP-N-ACETYLGLUCOSAMINE 1-CARBOXYVINYLTRANSFERASE"/>
    <property type="match status" value="1"/>
</dbReference>
<dbReference type="InterPro" id="IPR013792">
    <property type="entry name" value="RNA3'P_cycl/enolpyr_Trfase_a/b"/>
</dbReference>
<evidence type="ECO:0000256" key="14">
    <source>
        <dbReference type="ARBA" id="ARBA00042842"/>
    </source>
</evidence>
<dbReference type="AlphaFoldDB" id="A0A645FN21"/>
<keyword evidence="7" id="KW-0573">Peptidoglycan synthesis</keyword>
<sequence>MSLLSIARGNSFVVENIFEDRFNHVGELRRMGASITLSGRAAMIEGVERLRPAPLYATDLRAGAALIIAALMAEGESHVYNIEYVDRGYEYLEQKLSALGADICRVCEPARLPLGSPCY</sequence>
<comment type="subcellular location">
    <subcellularLocation>
        <location evidence="1">Cytoplasm</location>
    </subcellularLocation>
</comment>
<evidence type="ECO:0000256" key="7">
    <source>
        <dbReference type="ARBA" id="ARBA00022984"/>
    </source>
</evidence>
<dbReference type="GO" id="GO:0008360">
    <property type="term" value="P:regulation of cell shape"/>
    <property type="evidence" value="ECO:0007669"/>
    <property type="project" value="UniProtKB-KW"/>
</dbReference>
<keyword evidence="8" id="KW-0131">Cell cycle</keyword>
<evidence type="ECO:0000256" key="11">
    <source>
        <dbReference type="ARBA" id="ARBA00039108"/>
    </source>
</evidence>
<comment type="pathway">
    <text evidence="2">Cell wall biogenesis; peptidoglycan biosynthesis.</text>
</comment>
<dbReference type="GO" id="GO:0009252">
    <property type="term" value="P:peptidoglycan biosynthetic process"/>
    <property type="evidence" value="ECO:0007669"/>
    <property type="project" value="UniProtKB-KW"/>
</dbReference>
<dbReference type="EMBL" id="VSSQ01061675">
    <property type="protein sequence ID" value="MPN14972.1"/>
    <property type="molecule type" value="Genomic_DNA"/>
</dbReference>
<evidence type="ECO:0000256" key="1">
    <source>
        <dbReference type="ARBA" id="ARBA00004496"/>
    </source>
</evidence>
<evidence type="ECO:0000313" key="17">
    <source>
        <dbReference type="EMBL" id="MPN14972.1"/>
    </source>
</evidence>
<keyword evidence="4" id="KW-0132">Cell division</keyword>
<dbReference type="InterPro" id="IPR050068">
    <property type="entry name" value="MurA_subfamily"/>
</dbReference>
<dbReference type="EC" id="2.5.1.7" evidence="11"/>
<organism evidence="17">
    <name type="scientific">bioreactor metagenome</name>
    <dbReference type="NCBI Taxonomy" id="1076179"/>
    <lineage>
        <taxon>unclassified sequences</taxon>
        <taxon>metagenomes</taxon>
        <taxon>ecological metagenomes</taxon>
    </lineage>
</organism>
<dbReference type="GO" id="GO:0051301">
    <property type="term" value="P:cell division"/>
    <property type="evidence" value="ECO:0007669"/>
    <property type="project" value="UniProtKB-KW"/>
</dbReference>
<keyword evidence="5 17" id="KW-0808">Transferase</keyword>
<evidence type="ECO:0000256" key="6">
    <source>
        <dbReference type="ARBA" id="ARBA00022960"/>
    </source>
</evidence>
<dbReference type="InterPro" id="IPR001986">
    <property type="entry name" value="Enolpyruvate_Tfrase_dom"/>
</dbReference>
<evidence type="ECO:0000256" key="4">
    <source>
        <dbReference type="ARBA" id="ARBA00022618"/>
    </source>
</evidence>
<comment type="similarity">
    <text evidence="10">Belongs to the EPSP synthase family. MurA subfamily.</text>
</comment>
<evidence type="ECO:0000256" key="15">
    <source>
        <dbReference type="ARBA" id="ARBA00047527"/>
    </source>
</evidence>
<dbReference type="GO" id="GO:0071555">
    <property type="term" value="P:cell wall organization"/>
    <property type="evidence" value="ECO:0007669"/>
    <property type="project" value="UniProtKB-KW"/>
</dbReference>
<keyword evidence="9" id="KW-0961">Cell wall biogenesis/degradation</keyword>
<dbReference type="Pfam" id="PF00275">
    <property type="entry name" value="EPSP_synthase"/>
    <property type="match status" value="1"/>
</dbReference>
<evidence type="ECO:0000256" key="2">
    <source>
        <dbReference type="ARBA" id="ARBA00004752"/>
    </source>
</evidence>
<name>A0A645FN21_9ZZZZ</name>
<dbReference type="GO" id="GO:0005737">
    <property type="term" value="C:cytoplasm"/>
    <property type="evidence" value="ECO:0007669"/>
    <property type="project" value="UniProtKB-SubCell"/>
</dbReference>
<dbReference type="Gene3D" id="3.65.10.10">
    <property type="entry name" value="Enolpyruvate transferase domain"/>
    <property type="match status" value="1"/>
</dbReference>
<evidence type="ECO:0000256" key="13">
    <source>
        <dbReference type="ARBA" id="ARBA00042443"/>
    </source>
</evidence>
<dbReference type="PANTHER" id="PTHR43783">
    <property type="entry name" value="UDP-N-ACETYLGLUCOSAMINE 1-CARBOXYVINYLTRANSFERASE"/>
    <property type="match status" value="1"/>
</dbReference>
<comment type="caution">
    <text evidence="17">The sequence shown here is derived from an EMBL/GenBank/DDBJ whole genome shotgun (WGS) entry which is preliminary data.</text>
</comment>
<accession>A0A645FN21</accession>
<reference evidence="17" key="1">
    <citation type="submission" date="2019-08" db="EMBL/GenBank/DDBJ databases">
        <authorList>
            <person name="Kucharzyk K."/>
            <person name="Murdoch R.W."/>
            <person name="Higgins S."/>
            <person name="Loffler F."/>
        </authorList>
    </citation>
    <scope>NUCLEOTIDE SEQUENCE</scope>
</reference>
<evidence type="ECO:0000256" key="8">
    <source>
        <dbReference type="ARBA" id="ARBA00023306"/>
    </source>
</evidence>
<dbReference type="GO" id="GO:0008760">
    <property type="term" value="F:UDP-N-acetylglucosamine 1-carboxyvinyltransferase activity"/>
    <property type="evidence" value="ECO:0007669"/>
    <property type="project" value="UniProtKB-EC"/>
</dbReference>
<keyword evidence="6" id="KW-0133">Cell shape</keyword>
<evidence type="ECO:0000256" key="3">
    <source>
        <dbReference type="ARBA" id="ARBA00022490"/>
    </source>
</evidence>
<dbReference type="SUPFAM" id="SSF55205">
    <property type="entry name" value="EPT/RTPC-like"/>
    <property type="match status" value="1"/>
</dbReference>
<evidence type="ECO:0000256" key="9">
    <source>
        <dbReference type="ARBA" id="ARBA00023316"/>
    </source>
</evidence>
<evidence type="ECO:0000259" key="16">
    <source>
        <dbReference type="Pfam" id="PF00275"/>
    </source>
</evidence>
<comment type="catalytic activity">
    <reaction evidence="15">
        <text>phosphoenolpyruvate + UDP-N-acetyl-alpha-D-glucosamine = UDP-N-acetyl-3-O-(1-carboxyvinyl)-alpha-D-glucosamine + phosphate</text>
        <dbReference type="Rhea" id="RHEA:18681"/>
        <dbReference type="ChEBI" id="CHEBI:43474"/>
        <dbReference type="ChEBI" id="CHEBI:57705"/>
        <dbReference type="ChEBI" id="CHEBI:58702"/>
        <dbReference type="ChEBI" id="CHEBI:68483"/>
        <dbReference type="EC" id="2.5.1.7"/>
    </reaction>
</comment>
<keyword evidence="3" id="KW-0963">Cytoplasm</keyword>